<dbReference type="InterPro" id="IPR029063">
    <property type="entry name" value="SAM-dependent_MTases_sf"/>
</dbReference>
<dbReference type="GeneID" id="107268352"/>
<gene>
    <name evidence="2" type="primary">LOC107268352</name>
</gene>
<proteinExistence type="predicted"/>
<accession>A0AAJ7BX16</accession>
<dbReference type="KEGG" id="ccin:107268352"/>
<dbReference type="InterPro" id="IPR026669">
    <property type="entry name" value="Arsenite_MeTrfase-like"/>
</dbReference>
<evidence type="ECO:0000313" key="1">
    <source>
        <dbReference type="Proteomes" id="UP000694920"/>
    </source>
</evidence>
<sequence length="336" mass="38580">MEVKKCKMYDDSSIASDEAKIHIKKLLQHLNKKDWQDTLLFMLPQLSFNELNAVTNSNGRICSDVIKGPITILNSIVKDIKERVPFNAIFPSERLNLPTSGENSDCDPNITIHVDEFLYNDNDIEELLNAGKLQQYYCKNCGSKNIKSLIYISHSLSQDALHYIFNHLLPILKDKTILDIGSRLGAVLYGAYMYTDAKKIIGVEMNKDFCELQSKIVHKYNMQDRIDILHKRIEDAPDTIKSADVIVLNNVFEFYLSEVEQIQVWQFLRTTMTKGTIVVTKPYIEETLKHLNTVIKINEWLRRIKEPQGSPAPNLFCMPLADEQGKYSDIASYEVL</sequence>
<dbReference type="GO" id="GO:0008168">
    <property type="term" value="F:methyltransferase activity"/>
    <property type="evidence" value="ECO:0007669"/>
    <property type="project" value="TreeGrafter"/>
</dbReference>
<dbReference type="AlphaFoldDB" id="A0AAJ7BX16"/>
<dbReference type="RefSeq" id="XP_015596535.1">
    <property type="nucleotide sequence ID" value="XM_015741049.2"/>
</dbReference>
<dbReference type="CDD" id="cd02440">
    <property type="entry name" value="AdoMet_MTases"/>
    <property type="match status" value="1"/>
</dbReference>
<dbReference type="PANTHER" id="PTHR43675:SF1">
    <property type="entry name" value="RIKEN CDNA 2700097O09 GENE"/>
    <property type="match status" value="1"/>
</dbReference>
<dbReference type="Proteomes" id="UP000694920">
    <property type="component" value="Unplaced"/>
</dbReference>
<name>A0AAJ7BX16_CEPCN</name>
<dbReference type="Gene3D" id="3.40.50.150">
    <property type="entry name" value="Vaccinia Virus protein VP39"/>
    <property type="match status" value="1"/>
</dbReference>
<keyword evidence="1" id="KW-1185">Reference proteome</keyword>
<organism evidence="1 2">
    <name type="scientific">Cephus cinctus</name>
    <name type="common">Wheat stem sawfly</name>
    <dbReference type="NCBI Taxonomy" id="211228"/>
    <lineage>
        <taxon>Eukaryota</taxon>
        <taxon>Metazoa</taxon>
        <taxon>Ecdysozoa</taxon>
        <taxon>Arthropoda</taxon>
        <taxon>Hexapoda</taxon>
        <taxon>Insecta</taxon>
        <taxon>Pterygota</taxon>
        <taxon>Neoptera</taxon>
        <taxon>Endopterygota</taxon>
        <taxon>Hymenoptera</taxon>
        <taxon>Cephoidea</taxon>
        <taxon>Cephidae</taxon>
        <taxon>Cephus</taxon>
    </lineage>
</organism>
<dbReference type="PANTHER" id="PTHR43675">
    <property type="entry name" value="ARSENITE METHYLTRANSFERASE"/>
    <property type="match status" value="1"/>
</dbReference>
<reference evidence="2" key="1">
    <citation type="submission" date="2025-08" db="UniProtKB">
        <authorList>
            <consortium name="RefSeq"/>
        </authorList>
    </citation>
    <scope>IDENTIFICATION</scope>
</reference>
<evidence type="ECO:0000313" key="2">
    <source>
        <dbReference type="RefSeq" id="XP_015596535.1"/>
    </source>
</evidence>
<dbReference type="SUPFAM" id="SSF53335">
    <property type="entry name" value="S-adenosyl-L-methionine-dependent methyltransferases"/>
    <property type="match status" value="1"/>
</dbReference>
<protein>
    <submittedName>
        <fullName evidence="2">Uncharacterized protein LOC107268352 isoform X1</fullName>
    </submittedName>
</protein>